<feature type="compositionally biased region" description="Low complexity" evidence="1">
    <location>
        <begin position="495"/>
        <end position="505"/>
    </location>
</feature>
<feature type="compositionally biased region" description="Pro residues" evidence="1">
    <location>
        <begin position="481"/>
        <end position="494"/>
    </location>
</feature>
<comment type="caution">
    <text evidence="3">The sequence shown here is derived from an EMBL/GenBank/DDBJ whole genome shotgun (WGS) entry which is preliminary data.</text>
</comment>
<feature type="region of interest" description="Disordered" evidence="1">
    <location>
        <begin position="139"/>
        <end position="176"/>
    </location>
</feature>
<feature type="region of interest" description="Disordered" evidence="1">
    <location>
        <begin position="1"/>
        <end position="23"/>
    </location>
</feature>
<dbReference type="SUPFAM" id="SSF81296">
    <property type="entry name" value="E set domains"/>
    <property type="match status" value="1"/>
</dbReference>
<dbReference type="PANTHER" id="PTHR11188:SF17">
    <property type="entry name" value="FI21816P1"/>
    <property type="match status" value="1"/>
</dbReference>
<evidence type="ECO:0000259" key="2">
    <source>
        <dbReference type="SMART" id="SM01017"/>
    </source>
</evidence>
<dbReference type="InterPro" id="IPR014752">
    <property type="entry name" value="Arrestin-like_C"/>
</dbReference>
<dbReference type="Proteomes" id="UP001437256">
    <property type="component" value="Unassembled WGS sequence"/>
</dbReference>
<sequence length="1133" mass="122570">MPSSITSTTASTSKSRPTRRQNSLSIQLAESVVFLRTNDATGRNRYGDSQTSIVRGLLVLDVVKPMKISAIELELTAKSATAWPEGVGAHRTDITELHRVFEARDVVWSAAGYSGWRANNSKGKKAHDTLEADIVEEEAIQLDPEEDRPPSYPSIEPDNTLNATNLEAPSPSSPSFASILTPSSFSSARLSTSTASTSATSAFTMSTSMSTASTRSSLLSNVKPFEEGLPKTISIPLSVVPHTHHSLHRNTPGTHPSHAISRPPPFDDVPEHNHSNDAHVIYPNINQSSLYTGQSVVAHANTPPTILTPNSIPRIAPARPDNELSPAANSTLPLVPNRPVLPNAAPASILQPSSTPSADPGPEVATPGRVNQTKKRRFSIFGLVSSLFGSKKRRKQEKEREKESAAQAADNLGTDINAANRDVGRPESRSVSHSRSRVSMTSSGGVTVASEETVKPKAPSSRASSIFRGKRRSNIIVGPMLPLPPPPTSPPPAPISSAASVQSVPLPSSTPLPRPAFSSAASLNHPSPTSSYIPHPYSSSHPASATSQSSESSASNLPSPGITSSSATASSKRTSLIGFRENFERRRERARDHEDGVGENPGHEDVVSLSDSSELPVWKEFRKGTYTYPITFRIPGHAPPTLECTYGNVSWRIKGVVRRYGTFASNLNTTSPLLVVSTPAPLLYSPSAPTFPADPFYGALEENILVERHWDNQLHYSINVSGRSFHVGPGATIGVDFTFVPLSRGVRVWRVGVGIEEKTEYLTQFRRVARTDPVSSFPLLSLRDHNTYSKDQKWILPIPEGVKVEESPLHDVLNAPICNSGVDSSPSSPDVEELAGDVEEPIETRVEYFAPSSDSKHLPLDLPRSLQRQRSTAFLLRQREETIQSLQSPYGPWSFHADLPLPSSCRVMRPSNRNRRSNMNVTHILKCVVRVERGDDEDSGDDFSSKSSKERKKRKLFDIVIQTPIQILSCRCSPEYTSLPHYSEQASQEDTDCGLSMMCPCQRNNGSVPSFGRPGSFTGSTWTAKDKRASVASIGSGGRSVQDKRSSVSSIGSVSSIPPVPQLPLHMQTASRRSSLAFSIMSGTSTATAFSTMPSTPPIGIPGETLAERNQQLERLISGAEWEDGGIVPPYSV</sequence>
<gene>
    <name evidence="3" type="ORF">AAF712_006123</name>
</gene>
<protein>
    <recommendedName>
        <fullName evidence="2">Arrestin C-terminal-like domain-containing protein</fullName>
    </recommendedName>
</protein>
<dbReference type="InterPro" id="IPR011022">
    <property type="entry name" value="Arrestin_C-like"/>
</dbReference>
<evidence type="ECO:0000313" key="3">
    <source>
        <dbReference type="EMBL" id="KAL0066732.1"/>
    </source>
</evidence>
<evidence type="ECO:0000256" key="1">
    <source>
        <dbReference type="SAM" id="MobiDB-lite"/>
    </source>
</evidence>
<feature type="compositionally biased region" description="Low complexity" evidence="1">
    <location>
        <begin position="332"/>
        <end position="343"/>
    </location>
</feature>
<feature type="compositionally biased region" description="Low complexity" evidence="1">
    <location>
        <begin position="1"/>
        <end position="15"/>
    </location>
</feature>
<keyword evidence="4" id="KW-1185">Reference proteome</keyword>
<proteinExistence type="predicted"/>
<feature type="compositionally biased region" description="Low complexity" evidence="1">
    <location>
        <begin position="431"/>
        <end position="450"/>
    </location>
</feature>
<feature type="region of interest" description="Disordered" evidence="1">
    <location>
        <begin position="243"/>
        <end position="277"/>
    </location>
</feature>
<dbReference type="EMBL" id="JBBXMP010000032">
    <property type="protein sequence ID" value="KAL0066732.1"/>
    <property type="molecule type" value="Genomic_DNA"/>
</dbReference>
<dbReference type="SMART" id="SM01017">
    <property type="entry name" value="Arrestin_C"/>
    <property type="match status" value="1"/>
</dbReference>
<reference evidence="3 4" key="1">
    <citation type="submission" date="2024-05" db="EMBL/GenBank/DDBJ databases">
        <title>A draft genome resource for the thread blight pathogen Marasmius tenuissimus strain MS-2.</title>
        <authorList>
            <person name="Yulfo-Soto G.E."/>
            <person name="Baruah I.K."/>
            <person name="Amoako-Attah I."/>
            <person name="Bukari Y."/>
            <person name="Meinhardt L.W."/>
            <person name="Bailey B.A."/>
            <person name="Cohen S.P."/>
        </authorList>
    </citation>
    <scope>NUCLEOTIDE SEQUENCE [LARGE SCALE GENOMIC DNA]</scope>
    <source>
        <strain evidence="3 4">MS-2</strain>
    </source>
</reference>
<feature type="compositionally biased region" description="Basic and acidic residues" evidence="1">
    <location>
        <begin position="581"/>
        <end position="606"/>
    </location>
</feature>
<feature type="compositionally biased region" description="Polar residues" evidence="1">
    <location>
        <begin position="157"/>
        <end position="167"/>
    </location>
</feature>
<feature type="compositionally biased region" description="Low complexity" evidence="1">
    <location>
        <begin position="525"/>
        <end position="571"/>
    </location>
</feature>
<dbReference type="InterPro" id="IPR050357">
    <property type="entry name" value="Arrestin_domain-protein"/>
</dbReference>
<dbReference type="Gene3D" id="2.60.40.640">
    <property type="match status" value="1"/>
</dbReference>
<feature type="region of interest" description="Disordered" evidence="1">
    <location>
        <begin position="389"/>
        <end position="609"/>
    </location>
</feature>
<name>A0ABR3A2D0_9AGAR</name>
<dbReference type="InterPro" id="IPR014756">
    <property type="entry name" value="Ig_E-set"/>
</dbReference>
<feature type="domain" description="Arrestin C-terminal-like" evidence="2">
    <location>
        <begin position="710"/>
        <end position="972"/>
    </location>
</feature>
<accession>A0ABR3A2D0</accession>
<organism evidence="3 4">
    <name type="scientific">Marasmius tenuissimus</name>
    <dbReference type="NCBI Taxonomy" id="585030"/>
    <lineage>
        <taxon>Eukaryota</taxon>
        <taxon>Fungi</taxon>
        <taxon>Dikarya</taxon>
        <taxon>Basidiomycota</taxon>
        <taxon>Agaricomycotina</taxon>
        <taxon>Agaricomycetes</taxon>
        <taxon>Agaricomycetidae</taxon>
        <taxon>Agaricales</taxon>
        <taxon>Marasmiineae</taxon>
        <taxon>Marasmiaceae</taxon>
        <taxon>Marasmius</taxon>
    </lineage>
</organism>
<dbReference type="PANTHER" id="PTHR11188">
    <property type="entry name" value="ARRESTIN DOMAIN CONTAINING PROTEIN"/>
    <property type="match status" value="1"/>
</dbReference>
<feature type="region of interest" description="Disordered" evidence="1">
    <location>
        <begin position="308"/>
        <end position="373"/>
    </location>
</feature>
<evidence type="ECO:0000313" key="4">
    <source>
        <dbReference type="Proteomes" id="UP001437256"/>
    </source>
</evidence>
<feature type="region of interest" description="Disordered" evidence="1">
    <location>
        <begin position="1031"/>
        <end position="1053"/>
    </location>
</feature>